<evidence type="ECO:0000256" key="6">
    <source>
        <dbReference type="ARBA" id="ARBA00022527"/>
    </source>
</evidence>
<comment type="caution">
    <text evidence="26">The sequence shown here is derived from an EMBL/GenBank/DDBJ whole genome shotgun (WGS) entry which is preliminary data.</text>
</comment>
<dbReference type="InterPro" id="IPR017441">
    <property type="entry name" value="Protein_kinase_ATP_BS"/>
</dbReference>
<keyword evidence="8" id="KW-0433">Leucine-rich repeat</keyword>
<evidence type="ECO:0000313" key="27">
    <source>
        <dbReference type="Proteomes" id="UP000215914"/>
    </source>
</evidence>
<keyword evidence="16 23" id="KW-1133">Transmembrane helix</keyword>
<evidence type="ECO:0000256" key="13">
    <source>
        <dbReference type="ARBA" id="ARBA00022741"/>
    </source>
</evidence>
<evidence type="ECO:0000256" key="20">
    <source>
        <dbReference type="ARBA" id="ARBA00047899"/>
    </source>
</evidence>
<evidence type="ECO:0000256" key="7">
    <source>
        <dbReference type="ARBA" id="ARBA00022553"/>
    </source>
</evidence>
<evidence type="ECO:0000256" key="1">
    <source>
        <dbReference type="ARBA" id="ARBA00004162"/>
    </source>
</evidence>
<dbReference type="GO" id="GO:0005886">
    <property type="term" value="C:plasma membrane"/>
    <property type="evidence" value="ECO:0007669"/>
    <property type="project" value="UniProtKB-SubCell"/>
</dbReference>
<dbReference type="GO" id="GO:0051707">
    <property type="term" value="P:response to other organism"/>
    <property type="evidence" value="ECO:0007669"/>
    <property type="project" value="UniProtKB-ARBA"/>
</dbReference>
<dbReference type="SUPFAM" id="SSF56112">
    <property type="entry name" value="Protein kinase-like (PK-like)"/>
    <property type="match status" value="1"/>
</dbReference>
<dbReference type="Pfam" id="PF13855">
    <property type="entry name" value="LRR_8"/>
    <property type="match status" value="2"/>
</dbReference>
<sequence>MEMETTRRRRSLLFLFSLLVLPFYLVSGLSSDGLNLLSLMTHWTSVPPSIYSTWNASHPTPCSWVGVHCNPNNHHVHSLNLSSYLISGHIGGPELANLTHLTSLDLSFNNLSGPLPPQLGNCTRLRYLDLSYNILSGPIPHTLGNLIHLTQIILYSNKLTGSIPYQIGNLSNLEELDFSLNHLTGTIPESLWKLQNLRVLSLYGNSLLGSVPFLVNAPYLEAVYLTSNQLSGPISSTIGNLSNLVDLQLDSNQFWGPIPSSIGKCSRLQTLMLGNNRFTGELPNTLNHLSQLTKLDVHNNSLKGSIRFGGGNCLNLVYLDISFNQFHGLLPHELGNCSSLNQVAAVNSGLGGSIPSSIGEVPLGIWKIKGLKKLNIYNNNLSGELPDEVAGMKQLREITLYNNRFTGAIPQGLGINSSLTVIDFTNNSFTGKIPPSLCFRKQLQRLLLGYNYLQGSVPHDVGSCSSLSRLILQHNNLTGVLPEFMENRNMLYMNLRGNFFSGKIPASFGKLTNITEIDLSMNKLSGNIPLELGNLVQIQALNISYNELQGPLPSQLGNCSRLLEFDASHNSVSGSIPAAFGKLTQLSTLSLSDNHFSGEIPHFISQLQDLIDLQLGGNSFSGHIPSSIVELHSLNRLNLSSNKLIGGIPSNFRKMVMLEHLDVSHNNLTGDLASLGDTVGLVTLDVSFNHFTGPIPATLLKSISSSSFVGNTGLCVDCCIENSNIKPCVVRSRGLKKRHYIMIAVGMCLFVMVVYLVLYLAVICRRKQKQEMDMLAEGCCSSLVIKALEATENLNDKYIIGRGAHGTVYKACLGHGRVYAVKRLGFGGGQTSMKREVETVGKVRHRNLVTIQDVLIKKDYSLILYKYMENGSLYDVLYEKEPTLVLSWSVRYRIALGTAQGLAYLHFDCDPVIIHRDIKPMNILLDGDMEAHISDFGIAKLLDQSATGALATSTLMGTIGYIAPENAFTRSASRELDVYSYGVVLLELISRQKPVLIENVDMVSWVRSRSEEIEKIVDRGLLEEIEEDKRVREQVRKVVLVALRCTEWEPTRRPTMREVVKCLQDSV</sequence>
<evidence type="ECO:0000256" key="22">
    <source>
        <dbReference type="PROSITE-ProRule" id="PRU10141"/>
    </source>
</evidence>
<dbReference type="GO" id="GO:0004674">
    <property type="term" value="F:protein serine/threonine kinase activity"/>
    <property type="evidence" value="ECO:0007669"/>
    <property type="project" value="UniProtKB-KW"/>
</dbReference>
<keyword evidence="18" id="KW-0675">Receptor</keyword>
<evidence type="ECO:0000256" key="24">
    <source>
        <dbReference type="SAM" id="SignalP"/>
    </source>
</evidence>
<dbReference type="GO" id="GO:0009791">
    <property type="term" value="P:post-embryonic development"/>
    <property type="evidence" value="ECO:0007669"/>
    <property type="project" value="UniProtKB-ARBA"/>
</dbReference>
<evidence type="ECO:0000256" key="18">
    <source>
        <dbReference type="ARBA" id="ARBA00023170"/>
    </source>
</evidence>
<evidence type="ECO:0000256" key="12">
    <source>
        <dbReference type="ARBA" id="ARBA00022737"/>
    </source>
</evidence>
<evidence type="ECO:0000256" key="4">
    <source>
        <dbReference type="ARBA" id="ARBA00012513"/>
    </source>
</evidence>
<dbReference type="SUPFAM" id="SSF52058">
    <property type="entry name" value="L domain-like"/>
    <property type="match status" value="2"/>
</dbReference>
<evidence type="ECO:0000256" key="15">
    <source>
        <dbReference type="ARBA" id="ARBA00022840"/>
    </source>
</evidence>
<keyword evidence="9 26" id="KW-0808">Transferase</keyword>
<reference evidence="26" key="2">
    <citation type="submission" date="2020-06" db="EMBL/GenBank/DDBJ databases">
        <title>Helianthus annuus Genome sequencing and assembly Release 2.</title>
        <authorList>
            <person name="Gouzy J."/>
            <person name="Langlade N."/>
            <person name="Munos S."/>
        </authorList>
    </citation>
    <scope>NUCLEOTIDE SEQUENCE</scope>
    <source>
        <tissue evidence="26">Leaves</tissue>
    </source>
</reference>
<comment type="subcellular location">
    <subcellularLocation>
        <location evidence="1">Cell membrane</location>
        <topology evidence="1">Single-pass membrane protein</topology>
    </subcellularLocation>
</comment>
<dbReference type="FunFam" id="3.80.10.10:FF:000095">
    <property type="entry name" value="LRR receptor-like serine/threonine-protein kinase GSO1"/>
    <property type="match status" value="1"/>
</dbReference>
<dbReference type="EC" id="2.7.11.1" evidence="4"/>
<keyword evidence="7" id="KW-0597">Phosphoprotein</keyword>
<gene>
    <name evidence="26" type="ORF">HanXRQr2_Chr15g0722501</name>
</gene>
<dbReference type="GO" id="GO:0005524">
    <property type="term" value="F:ATP binding"/>
    <property type="evidence" value="ECO:0007669"/>
    <property type="project" value="UniProtKB-UniRule"/>
</dbReference>
<keyword evidence="10 23" id="KW-0812">Transmembrane</keyword>
<dbReference type="Gene3D" id="1.10.510.10">
    <property type="entry name" value="Transferase(Phosphotransferase) domain 1"/>
    <property type="match status" value="1"/>
</dbReference>
<keyword evidence="19" id="KW-0325">Glycoprotein</keyword>
<dbReference type="SMART" id="SM00369">
    <property type="entry name" value="LRR_TYP"/>
    <property type="match status" value="10"/>
</dbReference>
<feature type="signal peptide" evidence="24">
    <location>
        <begin position="1"/>
        <end position="28"/>
    </location>
</feature>
<dbReference type="InterPro" id="IPR003591">
    <property type="entry name" value="Leu-rich_rpt_typical-subtyp"/>
</dbReference>
<dbReference type="FunFam" id="3.80.10.10:FF:000111">
    <property type="entry name" value="LRR receptor-like serine/threonine-protein kinase ERECTA"/>
    <property type="match status" value="1"/>
</dbReference>
<dbReference type="AlphaFoldDB" id="A0A9K3H4K8"/>
<dbReference type="GO" id="GO:0004672">
    <property type="term" value="F:protein kinase activity"/>
    <property type="evidence" value="ECO:0000318"/>
    <property type="project" value="GO_Central"/>
</dbReference>
<comment type="similarity">
    <text evidence="2">Belongs to the protein kinase superfamily. Ser/Thr protein kinase family.</text>
</comment>
<dbReference type="Gene3D" id="3.30.200.20">
    <property type="entry name" value="Phosphorylase Kinase, domain 1"/>
    <property type="match status" value="1"/>
</dbReference>
<proteinExistence type="inferred from homology"/>
<evidence type="ECO:0000256" key="11">
    <source>
        <dbReference type="ARBA" id="ARBA00022729"/>
    </source>
</evidence>
<keyword evidence="12" id="KW-0677">Repeat</keyword>
<evidence type="ECO:0000256" key="14">
    <source>
        <dbReference type="ARBA" id="ARBA00022777"/>
    </source>
</evidence>
<evidence type="ECO:0000256" key="16">
    <source>
        <dbReference type="ARBA" id="ARBA00022989"/>
    </source>
</evidence>
<evidence type="ECO:0000256" key="19">
    <source>
        <dbReference type="ARBA" id="ARBA00023180"/>
    </source>
</evidence>
<dbReference type="FunFam" id="1.10.510.10:FF:000358">
    <property type="entry name" value="Putative leucine-rich repeat receptor-like serine/threonine-protein kinase"/>
    <property type="match status" value="1"/>
</dbReference>
<feature type="binding site" evidence="22">
    <location>
        <position position="822"/>
    </location>
    <ligand>
        <name>ATP</name>
        <dbReference type="ChEBI" id="CHEBI:30616"/>
    </ligand>
</feature>
<reference evidence="26" key="1">
    <citation type="journal article" date="2017" name="Nature">
        <title>The sunflower genome provides insights into oil metabolism, flowering and Asterid evolution.</title>
        <authorList>
            <person name="Badouin H."/>
            <person name="Gouzy J."/>
            <person name="Grassa C.J."/>
            <person name="Murat F."/>
            <person name="Staton S.E."/>
            <person name="Cottret L."/>
            <person name="Lelandais-Briere C."/>
            <person name="Owens G.L."/>
            <person name="Carrere S."/>
            <person name="Mayjonade B."/>
            <person name="Legrand L."/>
            <person name="Gill N."/>
            <person name="Kane N.C."/>
            <person name="Bowers J.E."/>
            <person name="Hubner S."/>
            <person name="Bellec A."/>
            <person name="Berard A."/>
            <person name="Berges H."/>
            <person name="Blanchet N."/>
            <person name="Boniface M.C."/>
            <person name="Brunel D."/>
            <person name="Catrice O."/>
            <person name="Chaidir N."/>
            <person name="Claudel C."/>
            <person name="Donnadieu C."/>
            <person name="Faraut T."/>
            <person name="Fievet G."/>
            <person name="Helmstetter N."/>
            <person name="King M."/>
            <person name="Knapp S.J."/>
            <person name="Lai Z."/>
            <person name="Le Paslier M.C."/>
            <person name="Lippi Y."/>
            <person name="Lorenzon L."/>
            <person name="Mandel J.R."/>
            <person name="Marage G."/>
            <person name="Marchand G."/>
            <person name="Marquand E."/>
            <person name="Bret-Mestries E."/>
            <person name="Morien E."/>
            <person name="Nambeesan S."/>
            <person name="Nguyen T."/>
            <person name="Pegot-Espagnet P."/>
            <person name="Pouilly N."/>
            <person name="Raftis F."/>
            <person name="Sallet E."/>
            <person name="Schiex T."/>
            <person name="Thomas J."/>
            <person name="Vandecasteele C."/>
            <person name="Vares D."/>
            <person name="Vear F."/>
            <person name="Vautrin S."/>
            <person name="Crespi M."/>
            <person name="Mangin B."/>
            <person name="Burke J.M."/>
            <person name="Salse J."/>
            <person name="Munos S."/>
            <person name="Vincourt P."/>
            <person name="Rieseberg L.H."/>
            <person name="Langlade N.B."/>
        </authorList>
    </citation>
    <scope>NUCLEOTIDE SEQUENCE</scope>
    <source>
        <tissue evidence="26">Leaves</tissue>
    </source>
</reference>
<keyword evidence="5" id="KW-1003">Cell membrane</keyword>
<keyword evidence="13 22" id="KW-0547">Nucleotide-binding</keyword>
<keyword evidence="17 23" id="KW-0472">Membrane</keyword>
<evidence type="ECO:0000256" key="3">
    <source>
        <dbReference type="ARBA" id="ARBA00009592"/>
    </source>
</evidence>
<dbReference type="PANTHER" id="PTHR48056:SF23">
    <property type="entry name" value="PROTEIN KINASE DOMAIN-CONTAINING PROTEIN"/>
    <property type="match status" value="1"/>
</dbReference>
<feature type="domain" description="Protein kinase" evidence="25">
    <location>
        <begin position="794"/>
        <end position="1067"/>
    </location>
</feature>
<accession>A0A9K3H4K8</accession>
<dbReference type="Pfam" id="PF08263">
    <property type="entry name" value="LRRNT_2"/>
    <property type="match status" value="1"/>
</dbReference>
<evidence type="ECO:0000256" key="10">
    <source>
        <dbReference type="ARBA" id="ARBA00022692"/>
    </source>
</evidence>
<keyword evidence="6" id="KW-0723">Serine/threonine-protein kinase</keyword>
<dbReference type="FunFam" id="3.80.10.10:FF:000233">
    <property type="entry name" value="Leucine-rich repeat receptor-like protein kinase TDR"/>
    <property type="match status" value="1"/>
</dbReference>
<comment type="catalytic activity">
    <reaction evidence="20">
        <text>L-threonyl-[protein] + ATP = O-phospho-L-threonyl-[protein] + ADP + H(+)</text>
        <dbReference type="Rhea" id="RHEA:46608"/>
        <dbReference type="Rhea" id="RHEA-COMP:11060"/>
        <dbReference type="Rhea" id="RHEA-COMP:11605"/>
        <dbReference type="ChEBI" id="CHEBI:15378"/>
        <dbReference type="ChEBI" id="CHEBI:30013"/>
        <dbReference type="ChEBI" id="CHEBI:30616"/>
        <dbReference type="ChEBI" id="CHEBI:61977"/>
        <dbReference type="ChEBI" id="CHEBI:456216"/>
        <dbReference type="EC" id="2.7.11.1"/>
    </reaction>
</comment>
<keyword evidence="15 22" id="KW-0067">ATP-binding</keyword>
<dbReference type="Pfam" id="PF00560">
    <property type="entry name" value="LRR_1"/>
    <property type="match status" value="10"/>
</dbReference>
<feature type="chain" id="PRO_5039895313" description="non-specific serine/threonine protein kinase" evidence="24">
    <location>
        <begin position="29"/>
        <end position="1067"/>
    </location>
</feature>
<evidence type="ECO:0000256" key="23">
    <source>
        <dbReference type="SAM" id="Phobius"/>
    </source>
</evidence>
<dbReference type="InterPro" id="IPR000719">
    <property type="entry name" value="Prot_kinase_dom"/>
</dbReference>
<evidence type="ECO:0000256" key="17">
    <source>
        <dbReference type="ARBA" id="ARBA00023136"/>
    </source>
</evidence>
<evidence type="ECO:0000256" key="21">
    <source>
        <dbReference type="ARBA" id="ARBA00048679"/>
    </source>
</evidence>
<dbReference type="GO" id="GO:0006952">
    <property type="term" value="P:defense response"/>
    <property type="evidence" value="ECO:0007669"/>
    <property type="project" value="UniProtKB-ARBA"/>
</dbReference>
<comment type="catalytic activity">
    <reaction evidence="21">
        <text>L-seryl-[protein] + ATP = O-phospho-L-seryl-[protein] + ADP + H(+)</text>
        <dbReference type="Rhea" id="RHEA:17989"/>
        <dbReference type="Rhea" id="RHEA-COMP:9863"/>
        <dbReference type="Rhea" id="RHEA-COMP:11604"/>
        <dbReference type="ChEBI" id="CHEBI:15378"/>
        <dbReference type="ChEBI" id="CHEBI:29999"/>
        <dbReference type="ChEBI" id="CHEBI:30616"/>
        <dbReference type="ChEBI" id="CHEBI:83421"/>
        <dbReference type="ChEBI" id="CHEBI:456216"/>
        <dbReference type="EC" id="2.7.11.1"/>
    </reaction>
</comment>
<dbReference type="InterPro" id="IPR001611">
    <property type="entry name" value="Leu-rich_rpt"/>
</dbReference>
<keyword evidence="14" id="KW-0418">Kinase</keyword>
<evidence type="ECO:0000313" key="26">
    <source>
        <dbReference type="EMBL" id="KAF5767035.1"/>
    </source>
</evidence>
<evidence type="ECO:0000256" key="8">
    <source>
        <dbReference type="ARBA" id="ARBA00022614"/>
    </source>
</evidence>
<protein>
    <recommendedName>
        <fullName evidence="4">non-specific serine/threonine protein kinase</fullName>
        <ecNumber evidence="4">2.7.11.1</ecNumber>
    </recommendedName>
</protein>
<dbReference type="PANTHER" id="PTHR48056">
    <property type="entry name" value="LRR RECEPTOR-LIKE SERINE/THREONINE-PROTEIN KINASE-RELATED"/>
    <property type="match status" value="1"/>
</dbReference>
<evidence type="ECO:0000259" key="25">
    <source>
        <dbReference type="PROSITE" id="PS50011"/>
    </source>
</evidence>
<dbReference type="Gene3D" id="3.80.10.10">
    <property type="entry name" value="Ribonuclease Inhibitor"/>
    <property type="match status" value="4"/>
</dbReference>
<dbReference type="PROSITE" id="PS50011">
    <property type="entry name" value="PROTEIN_KINASE_DOM"/>
    <property type="match status" value="1"/>
</dbReference>
<dbReference type="Proteomes" id="UP000215914">
    <property type="component" value="Unassembled WGS sequence"/>
</dbReference>
<evidence type="ECO:0000256" key="2">
    <source>
        <dbReference type="ARBA" id="ARBA00008684"/>
    </source>
</evidence>
<evidence type="ECO:0000256" key="5">
    <source>
        <dbReference type="ARBA" id="ARBA00022475"/>
    </source>
</evidence>
<dbReference type="SMART" id="SM00220">
    <property type="entry name" value="S_TKc"/>
    <property type="match status" value="1"/>
</dbReference>
<dbReference type="InterPro" id="IPR032675">
    <property type="entry name" value="LRR_dom_sf"/>
</dbReference>
<keyword evidence="27" id="KW-1185">Reference proteome</keyword>
<dbReference type="PROSITE" id="PS00108">
    <property type="entry name" value="PROTEIN_KINASE_ST"/>
    <property type="match status" value="1"/>
</dbReference>
<comment type="similarity">
    <text evidence="3">Belongs to the RLP family.</text>
</comment>
<dbReference type="PROSITE" id="PS00107">
    <property type="entry name" value="PROTEIN_KINASE_ATP"/>
    <property type="match status" value="1"/>
</dbReference>
<evidence type="ECO:0000256" key="9">
    <source>
        <dbReference type="ARBA" id="ARBA00022679"/>
    </source>
</evidence>
<dbReference type="PRINTS" id="PR00019">
    <property type="entry name" value="LEURICHRPT"/>
</dbReference>
<dbReference type="InterPro" id="IPR011009">
    <property type="entry name" value="Kinase-like_dom_sf"/>
</dbReference>
<dbReference type="Pfam" id="PF00069">
    <property type="entry name" value="Pkinase"/>
    <property type="match status" value="1"/>
</dbReference>
<dbReference type="InterPro" id="IPR050647">
    <property type="entry name" value="Plant_LRR-RLKs"/>
</dbReference>
<name>A0A9K3H4K8_HELAN</name>
<organism evidence="26 27">
    <name type="scientific">Helianthus annuus</name>
    <name type="common">Common sunflower</name>
    <dbReference type="NCBI Taxonomy" id="4232"/>
    <lineage>
        <taxon>Eukaryota</taxon>
        <taxon>Viridiplantae</taxon>
        <taxon>Streptophyta</taxon>
        <taxon>Embryophyta</taxon>
        <taxon>Tracheophyta</taxon>
        <taxon>Spermatophyta</taxon>
        <taxon>Magnoliopsida</taxon>
        <taxon>eudicotyledons</taxon>
        <taxon>Gunneridae</taxon>
        <taxon>Pentapetalae</taxon>
        <taxon>asterids</taxon>
        <taxon>campanulids</taxon>
        <taxon>Asterales</taxon>
        <taxon>Asteraceae</taxon>
        <taxon>Asteroideae</taxon>
        <taxon>Heliantheae alliance</taxon>
        <taxon>Heliantheae</taxon>
        <taxon>Helianthus</taxon>
    </lineage>
</organism>
<dbReference type="Gramene" id="mRNA:HanXRQr2_Chr15g0722501">
    <property type="protein sequence ID" value="mRNA:HanXRQr2_Chr15g0722501"/>
    <property type="gene ID" value="HanXRQr2_Chr15g0722501"/>
</dbReference>
<dbReference type="InterPro" id="IPR008271">
    <property type="entry name" value="Ser/Thr_kinase_AS"/>
</dbReference>
<dbReference type="EMBL" id="MNCJ02000330">
    <property type="protein sequence ID" value="KAF5767035.1"/>
    <property type="molecule type" value="Genomic_DNA"/>
</dbReference>
<feature type="transmembrane region" description="Helical" evidence="23">
    <location>
        <begin position="740"/>
        <end position="764"/>
    </location>
</feature>
<dbReference type="InterPro" id="IPR013210">
    <property type="entry name" value="LRR_N_plant-typ"/>
</dbReference>
<keyword evidence="11 24" id="KW-0732">Signal</keyword>